<sequence length="135" mass="14730">MCRCSIAALPHFLTGVGKEHSIQPTCDLGEHFSLDLIKTENEGRRSDSACRDRSNAHSVLPFGGSIPERVQPRLITGQALRREEMIRYLPAMFVGSLSQSFGALAPLELPADERFEFPATSSVVSAMPRSTMPAA</sequence>
<keyword evidence="2" id="KW-1185">Reference proteome</keyword>
<name>A0A316C4Z6_PSESE</name>
<evidence type="ECO:0000313" key="2">
    <source>
        <dbReference type="Proteomes" id="UP000245396"/>
    </source>
</evidence>
<proteinExistence type="predicted"/>
<gene>
    <name evidence="1" type="ORF">C7441_1109</name>
</gene>
<dbReference type="Proteomes" id="UP000245396">
    <property type="component" value="Unassembled WGS sequence"/>
</dbReference>
<evidence type="ECO:0000313" key="1">
    <source>
        <dbReference type="EMBL" id="PWJ81478.1"/>
    </source>
</evidence>
<reference evidence="1 2" key="1">
    <citation type="submission" date="2018-05" db="EMBL/GenBank/DDBJ databases">
        <title>Genomic Encyclopedia of Type Strains, Phase IV (KMG-IV): sequencing the most valuable type-strain genomes for metagenomic binning, comparative biology and taxonomic classification.</title>
        <authorList>
            <person name="Goeker M."/>
        </authorList>
    </citation>
    <scope>NUCLEOTIDE SEQUENCE [LARGE SCALE GENOMIC DNA]</scope>
    <source>
        <strain evidence="1 2">DSM 6986</strain>
    </source>
</reference>
<dbReference type="AlphaFoldDB" id="A0A316C4Z6"/>
<protein>
    <submittedName>
        <fullName evidence="1">Uncharacterized protein</fullName>
    </submittedName>
</protein>
<comment type="caution">
    <text evidence="1">The sequence shown here is derived from an EMBL/GenBank/DDBJ whole genome shotgun (WGS) entry which is preliminary data.</text>
</comment>
<accession>A0A316C4Z6</accession>
<organism evidence="1 2">
    <name type="scientific">Pseudaminobacter salicylatoxidans</name>
    <dbReference type="NCBI Taxonomy" id="93369"/>
    <lineage>
        <taxon>Bacteria</taxon>
        <taxon>Pseudomonadati</taxon>
        <taxon>Pseudomonadota</taxon>
        <taxon>Alphaproteobacteria</taxon>
        <taxon>Hyphomicrobiales</taxon>
        <taxon>Phyllobacteriaceae</taxon>
        <taxon>Pseudaminobacter</taxon>
    </lineage>
</organism>
<dbReference type="EMBL" id="QGGG01000010">
    <property type="protein sequence ID" value="PWJ81478.1"/>
    <property type="molecule type" value="Genomic_DNA"/>
</dbReference>